<reference evidence="2 3" key="1">
    <citation type="journal article" date="2013" name="PLoS Genet.">
        <title>Genomic mechanisms accounting for the adaptation to parasitism in nematode-trapping fungi.</title>
        <authorList>
            <person name="Meerupati T."/>
            <person name="Andersson K.M."/>
            <person name="Friman E."/>
            <person name="Kumar D."/>
            <person name="Tunlid A."/>
            <person name="Ahren D."/>
        </authorList>
    </citation>
    <scope>NUCLEOTIDE SEQUENCE [LARGE SCALE GENOMIC DNA]</scope>
    <source>
        <strain evidence="2 3">CBS 200.50</strain>
    </source>
</reference>
<dbReference type="Pfam" id="PF13812">
    <property type="entry name" value="PPR_3"/>
    <property type="match status" value="1"/>
</dbReference>
<dbReference type="InterPro" id="IPR011990">
    <property type="entry name" value="TPR-like_helical_dom_sf"/>
</dbReference>
<evidence type="ECO:0000256" key="1">
    <source>
        <dbReference type="ARBA" id="ARBA00022737"/>
    </source>
</evidence>
<reference evidence="3" key="2">
    <citation type="submission" date="2013-04" db="EMBL/GenBank/DDBJ databases">
        <title>Genomic mechanisms accounting for the adaptation to parasitism in nematode-trapping fungi.</title>
        <authorList>
            <person name="Ahren D.G."/>
        </authorList>
    </citation>
    <scope>NUCLEOTIDE SEQUENCE [LARGE SCALE GENOMIC DNA]</scope>
    <source>
        <strain evidence="3">CBS 200.50</strain>
    </source>
</reference>
<dbReference type="NCBIfam" id="TIGR00756">
    <property type="entry name" value="PPR"/>
    <property type="match status" value="1"/>
</dbReference>
<dbReference type="eggNOG" id="KOG4197">
    <property type="taxonomic scope" value="Eukaryota"/>
</dbReference>
<proteinExistence type="predicted"/>
<dbReference type="OMA" id="DVCGISQ"/>
<keyword evidence="1" id="KW-0677">Repeat</keyword>
<name>S8C1M6_DACHA</name>
<gene>
    <name evidence="2" type="ORF">H072_355</name>
</gene>
<sequence>MARETQTTRALRDHAANLKAPSRRALRYLRGIVDGRPYTTLPVSSADLQELEELREMGLWPPQTCNGSRKARRKEREALDVCGISQMEEKAVNRVVQGLQGRQPELRLDYEDTSVIGRNRHRALLAKGSAFNNRQEISGSRCLHTDAKAEARRMHTSADLMNPSILLSQLTNASPEPPKPKPRKNNWQHKLATAGRLRANAERNDASLFTQRLHARPLTTVIDDENRNLEHRFSELLQRPSARSLKESSPSLGREMAKLMKAGKFGLATQKFRSKMSSRPDDLSMDGVTKCMDAHRRLGRIATAEATMERYKTGYKPTEEAMVVMLRLLLDRCKVDAAIQFVRMAHETATGFGILLTKTLLEGLRQIGVEFGTLSKVFHLVEELLPASQSVHYTIFIRGCVDNQRSDLAAEWLLKMQAAGHTPDDATYNSILAATAKHGTWENVQVTMELCQQKEIKISSEAMNAVLNAASNRPEYSLEELRELTKSIGAEWNIATWNIILKATIAKCPPDEDLEKSLKSLLQQMRDSGFSPNSVTINTLLAKIDHTGDKNPQALRRLIHTISSGESHRNLQIQDIVAGSMLSNTSSKSTAKVIRRDVDNPHSQDTTLRMVALLRELKPVEALRIFQAHIAQSLRPTTELLILGIKAVFLLPATPDIPATASIAEKEQIKYTHEKQRSQTINQILSLSATHGLDVHTSLSKRAWTYLSAVYGYKITKDPTKTNPVLLRAPSEQILFEIYKFYQQHDLKNPHHPLMVSISIQYNIRQYQTIVDLMRAVAYSEWGKANKFNIVALTILLKAYISLRDERGVKWIVEHIKERGVEPDDVFMKTLKGGIKVPMAKYVQEWDEAEQGVVQDCIKLCERLRDSQMEKREKNRKMIEDLLLDNSGKSIEDKKSKVNDVAAAV</sequence>
<dbReference type="Proteomes" id="UP000015100">
    <property type="component" value="Unassembled WGS sequence"/>
</dbReference>
<dbReference type="HOGENOM" id="CLU_320545_0_0_1"/>
<evidence type="ECO:0000313" key="3">
    <source>
        <dbReference type="Proteomes" id="UP000015100"/>
    </source>
</evidence>
<dbReference type="STRING" id="1284197.S8C1M6"/>
<dbReference type="PANTHER" id="PTHR47942:SF63">
    <property type="entry name" value="PENTATRICOPEPTIDE REPEAT-CONTAINING PROTEIN"/>
    <property type="match status" value="1"/>
</dbReference>
<evidence type="ECO:0008006" key="4">
    <source>
        <dbReference type="Google" id="ProtNLM"/>
    </source>
</evidence>
<dbReference type="Gene3D" id="1.25.40.10">
    <property type="entry name" value="Tetratricopeptide repeat domain"/>
    <property type="match status" value="2"/>
</dbReference>
<keyword evidence="3" id="KW-1185">Reference proteome</keyword>
<dbReference type="EMBL" id="AQGS01000009">
    <property type="protein sequence ID" value="EPS45653.1"/>
    <property type="molecule type" value="Genomic_DNA"/>
</dbReference>
<dbReference type="OrthoDB" id="185373at2759"/>
<dbReference type="AlphaFoldDB" id="S8C1M6"/>
<accession>S8C1M6</accession>
<dbReference type="PANTHER" id="PTHR47942">
    <property type="entry name" value="TETRATRICOPEPTIDE REPEAT (TPR)-LIKE SUPERFAMILY PROTEIN-RELATED"/>
    <property type="match status" value="1"/>
</dbReference>
<comment type="caution">
    <text evidence="2">The sequence shown here is derived from an EMBL/GenBank/DDBJ whole genome shotgun (WGS) entry which is preliminary data.</text>
</comment>
<dbReference type="InterPro" id="IPR051222">
    <property type="entry name" value="PPR/CCM1_RNA-binding"/>
</dbReference>
<organism evidence="2 3">
    <name type="scientific">Dactylellina haptotyla (strain CBS 200.50)</name>
    <name type="common">Nematode-trapping fungus</name>
    <name type="synonym">Monacrosporium haptotylum</name>
    <dbReference type="NCBI Taxonomy" id="1284197"/>
    <lineage>
        <taxon>Eukaryota</taxon>
        <taxon>Fungi</taxon>
        <taxon>Dikarya</taxon>
        <taxon>Ascomycota</taxon>
        <taxon>Pezizomycotina</taxon>
        <taxon>Orbiliomycetes</taxon>
        <taxon>Orbiliales</taxon>
        <taxon>Orbiliaceae</taxon>
        <taxon>Dactylellina</taxon>
    </lineage>
</organism>
<evidence type="ECO:0000313" key="2">
    <source>
        <dbReference type="EMBL" id="EPS45653.1"/>
    </source>
</evidence>
<dbReference type="InterPro" id="IPR002885">
    <property type="entry name" value="PPR_rpt"/>
</dbReference>
<protein>
    <recommendedName>
        <fullName evidence="4">Pentacotripeptide-repeat region of PRORP domain-containing protein</fullName>
    </recommendedName>
</protein>